<dbReference type="AlphaFoldDB" id="A0A0F9I5Q9"/>
<comment type="caution">
    <text evidence="1">The sequence shown here is derived from an EMBL/GenBank/DDBJ whole genome shotgun (WGS) entry which is preliminary data.</text>
</comment>
<name>A0A0F9I5Q9_9ZZZZ</name>
<organism evidence="1">
    <name type="scientific">marine sediment metagenome</name>
    <dbReference type="NCBI Taxonomy" id="412755"/>
    <lineage>
        <taxon>unclassified sequences</taxon>
        <taxon>metagenomes</taxon>
        <taxon>ecological metagenomes</taxon>
    </lineage>
</organism>
<gene>
    <name evidence="1" type="ORF">LCGC14_1981690</name>
</gene>
<proteinExistence type="predicted"/>
<evidence type="ECO:0000313" key="1">
    <source>
        <dbReference type="EMBL" id="KKL82742.1"/>
    </source>
</evidence>
<accession>A0A0F9I5Q9</accession>
<reference evidence="1" key="1">
    <citation type="journal article" date="2015" name="Nature">
        <title>Complex archaea that bridge the gap between prokaryotes and eukaryotes.</title>
        <authorList>
            <person name="Spang A."/>
            <person name="Saw J.H."/>
            <person name="Jorgensen S.L."/>
            <person name="Zaremba-Niedzwiedzka K."/>
            <person name="Martijn J."/>
            <person name="Lind A.E."/>
            <person name="van Eijk R."/>
            <person name="Schleper C."/>
            <person name="Guy L."/>
            <person name="Ettema T.J."/>
        </authorList>
    </citation>
    <scope>NUCLEOTIDE SEQUENCE</scope>
</reference>
<sequence>MPRKKKKAVNKKKPPVDIEVKNPCWQVDPKTHRKLFIPPKKNVFDKKTVDS</sequence>
<protein>
    <submittedName>
        <fullName evidence="1">Uncharacterized protein</fullName>
    </submittedName>
</protein>
<dbReference type="EMBL" id="LAZR01022188">
    <property type="protein sequence ID" value="KKL82742.1"/>
    <property type="molecule type" value="Genomic_DNA"/>
</dbReference>